<accession>A0A398D738</accession>
<dbReference type="RefSeq" id="WP_119119902.1">
    <property type="nucleotide sequence ID" value="NZ_QXIT01000082.1"/>
</dbReference>
<dbReference type="Proteomes" id="UP000266489">
    <property type="component" value="Unassembled WGS sequence"/>
</dbReference>
<dbReference type="PANTHER" id="PTHR11761">
    <property type="entry name" value="50S/60S RIBOSOMAL PROTEIN L14/L23"/>
    <property type="match status" value="1"/>
</dbReference>
<dbReference type="GO" id="GO:0003735">
    <property type="term" value="F:structural constituent of ribosome"/>
    <property type="evidence" value="ECO:0007669"/>
    <property type="project" value="InterPro"/>
</dbReference>
<evidence type="ECO:0000313" key="8">
    <source>
        <dbReference type="Proteomes" id="UP000266260"/>
    </source>
</evidence>
<comment type="subunit">
    <text evidence="3">Part of the 50S ribosomal subunit. Forms a cluster with proteins L3 and L19. In the 70S ribosome, L14 and L19 interact and together make contacts with the 16S rRNA in bridges B5 and B8.</text>
</comment>
<dbReference type="InterPro" id="IPR000218">
    <property type="entry name" value="Ribosomal_uL14"/>
</dbReference>
<dbReference type="EMBL" id="QXIU01000125">
    <property type="protein sequence ID" value="RIE11031.1"/>
    <property type="molecule type" value="Genomic_DNA"/>
</dbReference>
<dbReference type="AlphaFoldDB" id="A0A398D738"/>
<dbReference type="InterPro" id="IPR036853">
    <property type="entry name" value="Ribosomal_uL14_sf"/>
</dbReference>
<keyword evidence="8" id="KW-1185">Reference proteome</keyword>
<dbReference type="GO" id="GO:0006412">
    <property type="term" value="P:translation"/>
    <property type="evidence" value="ECO:0007669"/>
    <property type="project" value="UniProtKB-UniRule"/>
</dbReference>
<dbReference type="OrthoDB" id="9806379at2"/>
<dbReference type="GO" id="GO:0070180">
    <property type="term" value="F:large ribosomal subunit rRNA binding"/>
    <property type="evidence" value="ECO:0007669"/>
    <property type="project" value="TreeGrafter"/>
</dbReference>
<evidence type="ECO:0000256" key="3">
    <source>
        <dbReference type="HAMAP-Rule" id="MF_01367"/>
    </source>
</evidence>
<evidence type="ECO:0000313" key="7">
    <source>
        <dbReference type="EMBL" id="RIE11031.1"/>
    </source>
</evidence>
<dbReference type="NCBIfam" id="TIGR01067">
    <property type="entry name" value="rplN_bact"/>
    <property type="match status" value="1"/>
</dbReference>
<accession>A0A398DJ25</accession>
<evidence type="ECO:0000256" key="4">
    <source>
        <dbReference type="RuleBase" id="RU003949"/>
    </source>
</evidence>
<evidence type="ECO:0000313" key="9">
    <source>
        <dbReference type="Proteomes" id="UP000266489"/>
    </source>
</evidence>
<dbReference type="CDD" id="cd00337">
    <property type="entry name" value="Ribosomal_uL14"/>
    <property type="match status" value="1"/>
</dbReference>
<dbReference type="HAMAP" id="MF_01367">
    <property type="entry name" value="Ribosomal_uL14"/>
    <property type="match status" value="1"/>
</dbReference>
<keyword evidence="1 3" id="KW-0689">Ribosomal protein</keyword>
<protein>
    <recommendedName>
        <fullName evidence="3">Large ribosomal subunit protein uL14</fullName>
    </recommendedName>
</protein>
<comment type="caution">
    <text evidence="6">The sequence shown here is derived from an EMBL/GenBank/DDBJ whole genome shotgun (WGS) entry which is preliminary data.</text>
</comment>
<reference evidence="8 9" key="1">
    <citation type="submission" date="2018-09" db="EMBL/GenBank/DDBJ databases">
        <title>Discovery and Ecogenomic Context for Candidatus Cryosericales, a Global Caldiserica Order Active in Thawing Permafrost.</title>
        <authorList>
            <person name="Martinez M.A."/>
            <person name="Woodcroft B.J."/>
            <person name="Ignacio Espinoza J.C."/>
            <person name="Zayed A."/>
            <person name="Singleton C.M."/>
            <person name="Boyd J."/>
            <person name="Li Y.-F."/>
            <person name="Purvine S."/>
            <person name="Maughan H."/>
            <person name="Hodgkins S.B."/>
            <person name="Anderson D."/>
            <person name="Sederholm M."/>
            <person name="Temperton B."/>
            <person name="Saleska S.R."/>
            <person name="Tyson G.W."/>
            <person name="Rich V.I."/>
        </authorList>
    </citation>
    <scope>NUCLEOTIDE SEQUENCE [LARGE SCALE GENOMIC DNA]</scope>
    <source>
        <strain evidence="7 9">SMC5</strain>
        <strain evidence="6 8">SMC6</strain>
    </source>
</reference>
<dbReference type="PANTHER" id="PTHR11761:SF3">
    <property type="entry name" value="LARGE RIBOSOMAL SUBUNIT PROTEIN UL14M"/>
    <property type="match status" value="1"/>
</dbReference>
<dbReference type="EMBL" id="QXIT01000082">
    <property type="protein sequence ID" value="RIE08238.1"/>
    <property type="molecule type" value="Genomic_DNA"/>
</dbReference>
<sequence length="122" mass="13313">MLRPYSHMIVADNSGAKEVRIITVLTNNKHQVGHVGDKCVVTVKKAAPNAAVIKGAVVKCVIVRTKREVRRPDGSLVRFDQNAAVLIDDDGNPRGTRIFGPVCRELRDKGYLKIASLAPEVV</sequence>
<comment type="similarity">
    <text evidence="3 4">Belongs to the universal ribosomal protein uL14 family.</text>
</comment>
<gene>
    <name evidence="3" type="primary">rplN</name>
    <name evidence="7" type="ORF">SMC5_05310</name>
    <name evidence="6" type="ORF">SMC6_04580</name>
</gene>
<name>A0A398D738_9BACT</name>
<dbReference type="InterPro" id="IPR005745">
    <property type="entry name" value="Ribosomal_uL14_bac-type"/>
</dbReference>
<keyword evidence="2 3" id="KW-0687">Ribonucleoprotein</keyword>
<evidence type="ECO:0000256" key="1">
    <source>
        <dbReference type="ARBA" id="ARBA00022980"/>
    </source>
</evidence>
<dbReference type="SMART" id="SM01374">
    <property type="entry name" value="Ribosomal_L14"/>
    <property type="match status" value="1"/>
</dbReference>
<evidence type="ECO:0000313" key="6">
    <source>
        <dbReference type="EMBL" id="RIE08238.1"/>
    </source>
</evidence>
<proteinExistence type="inferred from homology"/>
<dbReference type="Proteomes" id="UP000266260">
    <property type="component" value="Unassembled WGS sequence"/>
</dbReference>
<dbReference type="SUPFAM" id="SSF50193">
    <property type="entry name" value="Ribosomal protein L14"/>
    <property type="match status" value="1"/>
</dbReference>
<evidence type="ECO:0000256" key="5">
    <source>
        <dbReference type="RuleBase" id="RU003950"/>
    </source>
</evidence>
<dbReference type="Pfam" id="PF00238">
    <property type="entry name" value="Ribosomal_L14"/>
    <property type="match status" value="1"/>
</dbReference>
<comment type="function">
    <text evidence="3 5">Binds to 23S rRNA. Forms part of two intersubunit bridges in the 70S ribosome.</text>
</comment>
<keyword evidence="3 5" id="KW-0699">rRNA-binding</keyword>
<keyword evidence="3 5" id="KW-0694">RNA-binding</keyword>
<evidence type="ECO:0000256" key="2">
    <source>
        <dbReference type="ARBA" id="ARBA00023274"/>
    </source>
</evidence>
<dbReference type="GO" id="GO:0022625">
    <property type="term" value="C:cytosolic large ribosomal subunit"/>
    <property type="evidence" value="ECO:0007669"/>
    <property type="project" value="TreeGrafter"/>
</dbReference>
<organism evidence="6 8">
    <name type="scientific">Candidatus Cryosericum odellii</name>
    <dbReference type="NCBI Taxonomy" id="2290917"/>
    <lineage>
        <taxon>Bacteria</taxon>
        <taxon>Pseudomonadati</taxon>
        <taxon>Caldisericota/Cryosericota group</taxon>
        <taxon>Candidatus Cryosericota</taxon>
        <taxon>Candidatus Cryosericia</taxon>
        <taxon>Candidatus Cryosericales</taxon>
        <taxon>Candidatus Cryosericaceae</taxon>
        <taxon>Candidatus Cryosericum</taxon>
    </lineage>
</organism>
<dbReference type="Gene3D" id="2.40.150.20">
    <property type="entry name" value="Ribosomal protein L14"/>
    <property type="match status" value="1"/>
</dbReference>